<comment type="caution">
    <text evidence="2">The sequence shown here is derived from an EMBL/GenBank/DDBJ whole genome shotgun (WGS) entry which is preliminary data.</text>
</comment>
<proteinExistence type="predicted"/>
<evidence type="ECO:0000313" key="2">
    <source>
        <dbReference type="EMBL" id="KRT60313.1"/>
    </source>
</evidence>
<dbReference type="Proteomes" id="UP000051276">
    <property type="component" value="Unassembled WGS sequence"/>
</dbReference>
<protein>
    <submittedName>
        <fullName evidence="2">Uncharacterized protein</fullName>
    </submittedName>
</protein>
<organism evidence="2 3">
    <name type="scientific">endosymbiont of Ridgeia piscesae</name>
    <dbReference type="NCBI Taxonomy" id="54398"/>
    <lineage>
        <taxon>Bacteria</taxon>
        <taxon>Pseudomonadati</taxon>
        <taxon>Pseudomonadota</taxon>
        <taxon>Gammaproteobacteria</taxon>
        <taxon>sulfur-oxidizing symbionts</taxon>
    </lineage>
</organism>
<name>A0A0T5ZBV0_9GAMM</name>
<accession>A0A0T5ZBV0</accession>
<evidence type="ECO:0000313" key="4">
    <source>
        <dbReference type="Proteomes" id="UP000051634"/>
    </source>
</evidence>
<dbReference type="EMBL" id="LDXT01000092">
    <property type="protein sequence ID" value="KRT54295.1"/>
    <property type="molecule type" value="Genomic_DNA"/>
</dbReference>
<dbReference type="Proteomes" id="UP000051634">
    <property type="component" value="Unassembled WGS sequence"/>
</dbReference>
<dbReference type="STRING" id="54398.Ga0074115_10456"/>
<gene>
    <name evidence="1" type="ORF">Ga0074115_10456</name>
    <name evidence="2" type="ORF">Ga0076813_169316</name>
</gene>
<sequence>MLANANANANAFRGELTAEALLQRIKAEREKMKSVKRGRKNRRLLDARRSYVVRWRPIKKRPQTRASNGELRSLLL</sequence>
<keyword evidence="4" id="KW-1185">Reference proteome</keyword>
<evidence type="ECO:0000313" key="3">
    <source>
        <dbReference type="Proteomes" id="UP000051276"/>
    </source>
</evidence>
<dbReference type="AlphaFoldDB" id="A0A0T5ZBV0"/>
<dbReference type="EMBL" id="LMXI01000001">
    <property type="protein sequence ID" value="KRT60313.1"/>
    <property type="molecule type" value="Genomic_DNA"/>
</dbReference>
<evidence type="ECO:0000313" key="1">
    <source>
        <dbReference type="EMBL" id="KRT54295.1"/>
    </source>
</evidence>
<reference evidence="3 4" key="1">
    <citation type="submission" date="2015-11" db="EMBL/GenBank/DDBJ databases">
        <title>The genome of Candidatus Endoriftia persephone in Ridgeia piscesae and population structure of the North Eastern Pacific vestimentiferan symbionts.</title>
        <authorList>
            <person name="Perez M."/>
            <person name="Juniper K.S."/>
        </authorList>
    </citation>
    <scope>NUCLEOTIDE SEQUENCE [LARGE SCALE GENOMIC DNA]</scope>
    <source>
        <strain evidence="2">Ind10</strain>
        <strain evidence="1">Ind11</strain>
    </source>
</reference>